<sequence length="89" mass="9833">MRITLISIIGKSHFIIQRITQFPIPKTFLGPLIISDLRHAGFSSGKCIEGNTVEGSATEGIFDTPTPVAPWTASNLSVFRRNQTLFLFL</sequence>
<comment type="caution">
    <text evidence="1">The sequence shown here is derived from an EMBL/GenBank/DDBJ whole genome shotgun (WGS) entry which is preliminary data.</text>
</comment>
<keyword evidence="2" id="KW-1185">Reference proteome</keyword>
<evidence type="ECO:0000313" key="2">
    <source>
        <dbReference type="Proteomes" id="UP001431783"/>
    </source>
</evidence>
<dbReference type="EMBL" id="JARQZJ010000093">
    <property type="protein sequence ID" value="KAK9884450.1"/>
    <property type="molecule type" value="Genomic_DNA"/>
</dbReference>
<gene>
    <name evidence="1" type="ORF">WA026_007294</name>
</gene>
<dbReference type="Proteomes" id="UP001431783">
    <property type="component" value="Unassembled WGS sequence"/>
</dbReference>
<accession>A0AAW1UWX1</accession>
<organism evidence="1 2">
    <name type="scientific">Henosepilachna vigintioctopunctata</name>
    <dbReference type="NCBI Taxonomy" id="420089"/>
    <lineage>
        <taxon>Eukaryota</taxon>
        <taxon>Metazoa</taxon>
        <taxon>Ecdysozoa</taxon>
        <taxon>Arthropoda</taxon>
        <taxon>Hexapoda</taxon>
        <taxon>Insecta</taxon>
        <taxon>Pterygota</taxon>
        <taxon>Neoptera</taxon>
        <taxon>Endopterygota</taxon>
        <taxon>Coleoptera</taxon>
        <taxon>Polyphaga</taxon>
        <taxon>Cucujiformia</taxon>
        <taxon>Coccinelloidea</taxon>
        <taxon>Coccinellidae</taxon>
        <taxon>Epilachninae</taxon>
        <taxon>Epilachnini</taxon>
        <taxon>Henosepilachna</taxon>
    </lineage>
</organism>
<name>A0AAW1UWX1_9CUCU</name>
<dbReference type="AlphaFoldDB" id="A0AAW1UWX1"/>
<evidence type="ECO:0000313" key="1">
    <source>
        <dbReference type="EMBL" id="KAK9884450.1"/>
    </source>
</evidence>
<protein>
    <submittedName>
        <fullName evidence="1">Uncharacterized protein</fullName>
    </submittedName>
</protein>
<reference evidence="1 2" key="1">
    <citation type="submission" date="2023-03" db="EMBL/GenBank/DDBJ databases">
        <title>Genome insight into feeding habits of ladybird beetles.</title>
        <authorList>
            <person name="Li H.-S."/>
            <person name="Huang Y.-H."/>
            <person name="Pang H."/>
        </authorList>
    </citation>
    <scope>NUCLEOTIDE SEQUENCE [LARGE SCALE GENOMIC DNA]</scope>
    <source>
        <strain evidence="1">SYSU_2023b</strain>
        <tissue evidence="1">Whole body</tissue>
    </source>
</reference>
<proteinExistence type="predicted"/>